<keyword evidence="6" id="KW-0234">DNA repair</keyword>
<sequence length="226" mass="25032">MQIKKAIKYQEELRNRVRIEHIEKKIRIIAGGDVAYNGNIAVAGIVAVSIPELKVVEKTFSVSEIVFPYISGFLAFREAPVLLKAIKKLKYSVDVFIFDGQGIAHPRRIGLASHIGVLIKKPSIGCAKSVLTGNFSLPGIEKSSYTFLYDEDNIIGAVVRTKTGTRPVVVSVGHKITLIEAIEIVLQCCSEYRIPEPVRLAHIFANEIIRDIAYTKSNALTEKEKV</sequence>
<keyword evidence="2 6" id="KW-0963">Cytoplasm</keyword>
<dbReference type="PANTHER" id="PTHR28511:SF1">
    <property type="entry name" value="ENDONUCLEASE V"/>
    <property type="match status" value="1"/>
</dbReference>
<evidence type="ECO:0000256" key="6">
    <source>
        <dbReference type="HAMAP-Rule" id="MF_00801"/>
    </source>
</evidence>
<gene>
    <name evidence="6 7" type="primary">nfi</name>
    <name evidence="7" type="ORF">BWX89_00165</name>
</gene>
<keyword evidence="6" id="KW-0460">Magnesium</keyword>
<dbReference type="GO" id="GO:0016891">
    <property type="term" value="F:RNA endonuclease activity producing 5'-phosphomonoesters, hydrolytic mechanism"/>
    <property type="evidence" value="ECO:0007669"/>
    <property type="project" value="TreeGrafter"/>
</dbReference>
<accession>A0A1V6CDQ3</accession>
<evidence type="ECO:0000256" key="2">
    <source>
        <dbReference type="ARBA" id="ARBA00022490"/>
    </source>
</evidence>
<proteinExistence type="inferred from homology"/>
<dbReference type="CDD" id="cd06559">
    <property type="entry name" value="Endonuclease_V"/>
    <property type="match status" value="1"/>
</dbReference>
<comment type="caution">
    <text evidence="7">The sequence shown here is derived from an EMBL/GenBank/DDBJ whole genome shotgun (WGS) entry which is preliminary data.</text>
</comment>
<dbReference type="EMBL" id="MWDQ01000024">
    <property type="protein sequence ID" value="OQB75042.1"/>
    <property type="molecule type" value="Genomic_DNA"/>
</dbReference>
<keyword evidence="5 6" id="KW-0378">Hydrolase</keyword>
<feature type="site" description="Interaction with target DNA" evidence="6">
    <location>
        <position position="69"/>
    </location>
</feature>
<comment type="catalytic activity">
    <reaction evidence="6">
        <text>Endonucleolytic cleavage at apurinic or apyrimidinic sites to products with a 5'-phosphate.</text>
        <dbReference type="EC" id="3.1.21.7"/>
    </reaction>
</comment>
<evidence type="ECO:0000256" key="5">
    <source>
        <dbReference type="ARBA" id="ARBA00022801"/>
    </source>
</evidence>
<evidence type="ECO:0000256" key="4">
    <source>
        <dbReference type="ARBA" id="ARBA00022759"/>
    </source>
</evidence>
<dbReference type="InterPro" id="IPR007581">
    <property type="entry name" value="Endonuclease-V"/>
</dbReference>
<dbReference type="Proteomes" id="UP000485562">
    <property type="component" value="Unassembled WGS sequence"/>
</dbReference>
<dbReference type="AlphaFoldDB" id="A0A1V6CDQ3"/>
<dbReference type="Gene3D" id="3.30.2170.10">
    <property type="entry name" value="archaeoglobus fulgidus dsm 4304 superfamily"/>
    <property type="match status" value="1"/>
</dbReference>
<dbReference type="GO" id="GO:0000287">
    <property type="term" value="F:magnesium ion binding"/>
    <property type="evidence" value="ECO:0007669"/>
    <property type="project" value="UniProtKB-UniRule"/>
</dbReference>
<feature type="binding site" evidence="6">
    <location>
        <position position="99"/>
    </location>
    <ligand>
        <name>Mg(2+)</name>
        <dbReference type="ChEBI" id="CHEBI:18420"/>
    </ligand>
</feature>
<dbReference type="GO" id="GO:0006281">
    <property type="term" value="P:DNA repair"/>
    <property type="evidence" value="ECO:0007669"/>
    <property type="project" value="UniProtKB-UniRule"/>
</dbReference>
<keyword evidence="4 6" id="KW-0255">Endonuclease</keyword>
<comment type="subcellular location">
    <subcellularLocation>
        <location evidence="1 6">Cytoplasm</location>
    </subcellularLocation>
</comment>
<evidence type="ECO:0000256" key="3">
    <source>
        <dbReference type="ARBA" id="ARBA00022722"/>
    </source>
</evidence>
<comment type="cofactor">
    <cofactor evidence="6">
        <name>Mg(2+)</name>
        <dbReference type="ChEBI" id="CHEBI:18420"/>
    </cofactor>
</comment>
<dbReference type="GO" id="GO:0043737">
    <property type="term" value="F:deoxyribonuclease V activity"/>
    <property type="evidence" value="ECO:0007669"/>
    <property type="project" value="UniProtKB-UniRule"/>
</dbReference>
<dbReference type="HAMAP" id="MF_00801">
    <property type="entry name" value="Endonuclease_5"/>
    <property type="match status" value="1"/>
</dbReference>
<keyword evidence="3 6" id="KW-0540">Nuclease</keyword>
<evidence type="ECO:0000256" key="1">
    <source>
        <dbReference type="ARBA" id="ARBA00004496"/>
    </source>
</evidence>
<reference evidence="7" key="1">
    <citation type="submission" date="2017-02" db="EMBL/GenBank/DDBJ databases">
        <title>Delving into the versatile metabolic prowess of the omnipresent phylum Bacteroidetes.</title>
        <authorList>
            <person name="Nobu M.K."/>
            <person name="Mei R."/>
            <person name="Narihiro T."/>
            <person name="Kuroda K."/>
            <person name="Liu W.-T."/>
        </authorList>
    </citation>
    <scope>NUCLEOTIDE SEQUENCE</scope>
    <source>
        <strain evidence="7">ADurb.Bin131</strain>
    </source>
</reference>
<comment type="similarity">
    <text evidence="6">Belongs to the endonuclease V family.</text>
</comment>
<keyword evidence="6" id="KW-0227">DNA damage</keyword>
<comment type="function">
    <text evidence="6">DNA repair enzyme involved in the repair of deaminated bases. Selectively cleaves double-stranded DNA at the second phosphodiester bond 3' to a deoxyinosine leaving behind the intact lesion on the nicked DNA.</text>
</comment>
<feature type="binding site" evidence="6">
    <location>
        <position position="33"/>
    </location>
    <ligand>
        <name>Mg(2+)</name>
        <dbReference type="ChEBI" id="CHEBI:18420"/>
    </ligand>
</feature>
<keyword evidence="6" id="KW-0479">Metal-binding</keyword>
<dbReference type="GO" id="GO:0003727">
    <property type="term" value="F:single-stranded RNA binding"/>
    <property type="evidence" value="ECO:0007669"/>
    <property type="project" value="TreeGrafter"/>
</dbReference>
<dbReference type="GO" id="GO:0005737">
    <property type="term" value="C:cytoplasm"/>
    <property type="evidence" value="ECO:0007669"/>
    <property type="project" value="UniProtKB-SubCell"/>
</dbReference>
<dbReference type="PANTHER" id="PTHR28511">
    <property type="entry name" value="ENDONUCLEASE V"/>
    <property type="match status" value="1"/>
</dbReference>
<protein>
    <recommendedName>
        <fullName evidence="6">Endonuclease V</fullName>
        <ecNumber evidence="6">3.1.21.7</ecNumber>
    </recommendedName>
    <alternativeName>
        <fullName evidence="6">Deoxyinosine 3'endonuclease</fullName>
    </alternativeName>
    <alternativeName>
        <fullName evidence="6">Deoxyribonuclease V</fullName>
        <shortName evidence="6">DNase V</shortName>
    </alternativeName>
</protein>
<name>A0A1V6CDQ3_UNCT6</name>
<organism evidence="7">
    <name type="scientific">candidate division TA06 bacterium ADurb.Bin131</name>
    <dbReference type="NCBI Taxonomy" id="1852827"/>
    <lineage>
        <taxon>Bacteria</taxon>
        <taxon>Bacteria division TA06</taxon>
    </lineage>
</organism>
<dbReference type="EC" id="3.1.21.7" evidence="6"/>
<dbReference type="Pfam" id="PF04493">
    <property type="entry name" value="Endonuclease_5"/>
    <property type="match status" value="1"/>
</dbReference>
<evidence type="ECO:0000313" key="7">
    <source>
        <dbReference type="EMBL" id="OQB75042.1"/>
    </source>
</evidence>